<keyword evidence="3" id="KW-1185">Reference proteome</keyword>
<sequence length="265" mass="28768">MSSSIFPTISESESQAVISSVHSSVHDDLEWMDLMRPHFDSDTPALPFNDFFDELGDAGIKDVAVDSDGDLLWAAASWDVDTDSSAGLGTPDTDSHSLNAISVTDLDADSKTDYDELDEFPALPLSTAPADFLSPMSHDFSGFDITEDSLLFPLEAATGLVFHKSSTFFLDEDVWSEVSLQPNGYAVTTQCKVNAIERVQGLPSQFPVLKRPTAYVIELNESFEVDEYHKRCGTLMTVDAIIKNQTGTPGDRARGGATIPGELFG</sequence>
<reference evidence="2 3" key="1">
    <citation type="journal article" date="2019" name="Nat. Ecol. Evol.">
        <title>Megaphylogeny resolves global patterns of mushroom evolution.</title>
        <authorList>
            <person name="Varga T."/>
            <person name="Krizsan K."/>
            <person name="Foldi C."/>
            <person name="Dima B."/>
            <person name="Sanchez-Garcia M."/>
            <person name="Sanchez-Ramirez S."/>
            <person name="Szollosi G.J."/>
            <person name="Szarkandi J.G."/>
            <person name="Papp V."/>
            <person name="Albert L."/>
            <person name="Andreopoulos W."/>
            <person name="Angelini C."/>
            <person name="Antonin V."/>
            <person name="Barry K.W."/>
            <person name="Bougher N.L."/>
            <person name="Buchanan P."/>
            <person name="Buyck B."/>
            <person name="Bense V."/>
            <person name="Catcheside P."/>
            <person name="Chovatia M."/>
            <person name="Cooper J."/>
            <person name="Damon W."/>
            <person name="Desjardin D."/>
            <person name="Finy P."/>
            <person name="Geml J."/>
            <person name="Haridas S."/>
            <person name="Hughes K."/>
            <person name="Justo A."/>
            <person name="Karasinski D."/>
            <person name="Kautmanova I."/>
            <person name="Kiss B."/>
            <person name="Kocsube S."/>
            <person name="Kotiranta H."/>
            <person name="LaButti K.M."/>
            <person name="Lechner B.E."/>
            <person name="Liimatainen K."/>
            <person name="Lipzen A."/>
            <person name="Lukacs Z."/>
            <person name="Mihaltcheva S."/>
            <person name="Morgado L.N."/>
            <person name="Niskanen T."/>
            <person name="Noordeloos M.E."/>
            <person name="Ohm R.A."/>
            <person name="Ortiz-Santana B."/>
            <person name="Ovrebo C."/>
            <person name="Racz N."/>
            <person name="Riley R."/>
            <person name="Savchenko A."/>
            <person name="Shiryaev A."/>
            <person name="Soop K."/>
            <person name="Spirin V."/>
            <person name="Szebenyi C."/>
            <person name="Tomsovsky M."/>
            <person name="Tulloss R.E."/>
            <person name="Uehling J."/>
            <person name="Grigoriev I.V."/>
            <person name="Vagvolgyi C."/>
            <person name="Papp T."/>
            <person name="Martin F.M."/>
            <person name="Miettinen O."/>
            <person name="Hibbett D.S."/>
            <person name="Nagy L.G."/>
        </authorList>
    </citation>
    <scope>NUCLEOTIDE SEQUENCE [LARGE SCALE GENOMIC DNA]</scope>
    <source>
        <strain evidence="2 3">CBS 309.79</strain>
    </source>
</reference>
<accession>A0A5C3Q977</accession>
<protein>
    <submittedName>
        <fullName evidence="2">Uncharacterized protein</fullName>
    </submittedName>
</protein>
<dbReference type="EMBL" id="ML178842">
    <property type="protein sequence ID" value="TFK98126.1"/>
    <property type="molecule type" value="Genomic_DNA"/>
</dbReference>
<evidence type="ECO:0000313" key="2">
    <source>
        <dbReference type="EMBL" id="TFK98126.1"/>
    </source>
</evidence>
<feature type="region of interest" description="Disordered" evidence="1">
    <location>
        <begin position="246"/>
        <end position="265"/>
    </location>
</feature>
<organism evidence="2 3">
    <name type="scientific">Pterulicium gracile</name>
    <dbReference type="NCBI Taxonomy" id="1884261"/>
    <lineage>
        <taxon>Eukaryota</taxon>
        <taxon>Fungi</taxon>
        <taxon>Dikarya</taxon>
        <taxon>Basidiomycota</taxon>
        <taxon>Agaricomycotina</taxon>
        <taxon>Agaricomycetes</taxon>
        <taxon>Agaricomycetidae</taxon>
        <taxon>Agaricales</taxon>
        <taxon>Pleurotineae</taxon>
        <taxon>Pterulaceae</taxon>
        <taxon>Pterulicium</taxon>
    </lineage>
</organism>
<dbReference type="OrthoDB" id="3033273at2759"/>
<proteinExistence type="predicted"/>
<name>A0A5C3Q977_9AGAR</name>
<gene>
    <name evidence="2" type="ORF">BDV98DRAFT_596131</name>
</gene>
<evidence type="ECO:0000256" key="1">
    <source>
        <dbReference type="SAM" id="MobiDB-lite"/>
    </source>
</evidence>
<evidence type="ECO:0000313" key="3">
    <source>
        <dbReference type="Proteomes" id="UP000305067"/>
    </source>
</evidence>
<dbReference type="Proteomes" id="UP000305067">
    <property type="component" value="Unassembled WGS sequence"/>
</dbReference>
<dbReference type="AlphaFoldDB" id="A0A5C3Q977"/>